<dbReference type="GO" id="GO:0022857">
    <property type="term" value="F:transmembrane transporter activity"/>
    <property type="evidence" value="ECO:0007669"/>
    <property type="project" value="InterPro"/>
</dbReference>
<reference evidence="12 13" key="2">
    <citation type="submission" date="2015-01" db="EMBL/GenBank/DDBJ databases">
        <title>Complete genome sequence of Pyrinomonas methylaliphatogenes type strain K22T.</title>
        <authorList>
            <person name="Lee K.C.Y."/>
            <person name="Power J.F."/>
            <person name="Dunfield P.F."/>
            <person name="Morgan X.C."/>
            <person name="Huttenhower C."/>
            <person name="Stott M.B."/>
        </authorList>
    </citation>
    <scope>NUCLEOTIDE SEQUENCE [LARGE SCALE GENOMIC DNA]</scope>
    <source>
        <strain evidence="12 13">K22</strain>
    </source>
</reference>
<organism evidence="12 13">
    <name type="scientific">Pyrinomonas methylaliphatogenes</name>
    <dbReference type="NCBI Taxonomy" id="454194"/>
    <lineage>
        <taxon>Bacteria</taxon>
        <taxon>Pseudomonadati</taxon>
        <taxon>Acidobacteriota</taxon>
        <taxon>Blastocatellia</taxon>
        <taxon>Blastocatellales</taxon>
        <taxon>Pyrinomonadaceae</taxon>
        <taxon>Pyrinomonas</taxon>
    </lineage>
</organism>
<comment type="subcellular location">
    <subcellularLocation>
        <location evidence="1">Cell membrane</location>
        <topology evidence="1">Multi-pass membrane protein</topology>
    </subcellularLocation>
</comment>
<evidence type="ECO:0000256" key="4">
    <source>
        <dbReference type="ARBA" id="ARBA00022475"/>
    </source>
</evidence>
<dbReference type="STRING" id="454194.PYK22_00170"/>
<keyword evidence="8 11" id="KW-0472">Membrane</keyword>
<keyword evidence="5" id="KW-0997">Cell inner membrane</keyword>
<keyword evidence="3" id="KW-0813">Transport</keyword>
<feature type="transmembrane region" description="Helical" evidence="11">
    <location>
        <begin position="293"/>
        <end position="312"/>
    </location>
</feature>
<feature type="transmembrane region" description="Helical" evidence="11">
    <location>
        <begin position="264"/>
        <end position="287"/>
    </location>
</feature>
<reference evidence="12 13" key="1">
    <citation type="submission" date="2013-12" db="EMBL/GenBank/DDBJ databases">
        <authorList>
            <person name="Stott M."/>
        </authorList>
    </citation>
    <scope>NUCLEOTIDE SEQUENCE [LARGE SCALE GENOMIC DNA]</scope>
    <source>
        <strain evidence="12 13">K22</strain>
    </source>
</reference>
<proteinExistence type="predicted"/>
<dbReference type="Proteomes" id="UP000031518">
    <property type="component" value="Unassembled WGS sequence"/>
</dbReference>
<keyword evidence="13" id="KW-1185">Reference proteome</keyword>
<keyword evidence="7 11" id="KW-1133">Transmembrane helix</keyword>
<comment type="subunit">
    <text evidence="2">The complex is composed of two ATP-binding proteins (LsrA), two transmembrane proteins (LsrC and LsrD) and a solute-binding protein (LsrB).</text>
</comment>
<dbReference type="RefSeq" id="WP_041973210.1">
    <property type="nucleotide sequence ID" value="NZ_CBXV010000001.1"/>
</dbReference>
<dbReference type="EMBL" id="CBXV010000001">
    <property type="protein sequence ID" value="CDM64178.1"/>
    <property type="molecule type" value="Genomic_DNA"/>
</dbReference>
<sequence>MKSVIWSRYKRELAAAVAYLALLVAVGAVAPSFYSAANLRDLLVNNAPVLIVATGMTMVIIVREIDISVGSQFAVCSVVAGLLAKAGAPIPLLIPALIAVGAAMGALNGWLIGRLRIPSIIATLAMYVAWRDALRWATQGAWVQGLPDDFQWFGLGQSRGQWLIVAAAIALLVFFAWALRNLRAGRALYAVGSQREAARLLGLNPSALVFGVFTLMGALVGLAALLNAVRFATVPSNAGTGLELKAIASVVVGGTAISGGRGTLIGTLIGTALLGTTGTALTFAGINPFWEKAMQGAIILVALISEVALGRLTHEPR</sequence>
<evidence type="ECO:0000256" key="5">
    <source>
        <dbReference type="ARBA" id="ARBA00022519"/>
    </source>
</evidence>
<dbReference type="PANTHER" id="PTHR32196:SF29">
    <property type="entry name" value="AUTOINDUCER 2 IMPORT SYSTEM PERMEASE PROTEIN LSRC"/>
    <property type="match status" value="1"/>
</dbReference>
<dbReference type="CDD" id="cd06579">
    <property type="entry name" value="TM_PBP1_transp_AraH_like"/>
    <property type="match status" value="1"/>
</dbReference>
<feature type="transmembrane region" description="Helical" evidence="11">
    <location>
        <begin position="162"/>
        <end position="179"/>
    </location>
</feature>
<feature type="transmembrane region" description="Helical" evidence="11">
    <location>
        <begin position="92"/>
        <end position="112"/>
    </location>
</feature>
<evidence type="ECO:0000256" key="10">
    <source>
        <dbReference type="ARBA" id="ARBA00039382"/>
    </source>
</evidence>
<evidence type="ECO:0000256" key="2">
    <source>
        <dbReference type="ARBA" id="ARBA00011262"/>
    </source>
</evidence>
<dbReference type="PANTHER" id="PTHR32196">
    <property type="entry name" value="ABC TRANSPORTER PERMEASE PROTEIN YPHD-RELATED-RELATED"/>
    <property type="match status" value="1"/>
</dbReference>
<feature type="transmembrane region" description="Helical" evidence="11">
    <location>
        <begin position="200"/>
        <end position="226"/>
    </location>
</feature>
<dbReference type="GO" id="GO:0005886">
    <property type="term" value="C:plasma membrane"/>
    <property type="evidence" value="ECO:0007669"/>
    <property type="project" value="UniProtKB-SubCell"/>
</dbReference>
<feature type="transmembrane region" description="Helical" evidence="11">
    <location>
        <begin position="43"/>
        <end position="62"/>
    </location>
</feature>
<evidence type="ECO:0000256" key="3">
    <source>
        <dbReference type="ARBA" id="ARBA00022448"/>
    </source>
</evidence>
<accession>A0A0B6WSI2</accession>
<evidence type="ECO:0000313" key="12">
    <source>
        <dbReference type="EMBL" id="CDM64178.1"/>
    </source>
</evidence>
<dbReference type="AlphaFoldDB" id="A0A0B6WSI2"/>
<dbReference type="OrthoDB" id="9784538at2"/>
<evidence type="ECO:0000256" key="11">
    <source>
        <dbReference type="SAM" id="Phobius"/>
    </source>
</evidence>
<evidence type="ECO:0000256" key="9">
    <source>
        <dbReference type="ARBA" id="ARBA00025439"/>
    </source>
</evidence>
<evidence type="ECO:0000256" key="8">
    <source>
        <dbReference type="ARBA" id="ARBA00023136"/>
    </source>
</evidence>
<dbReference type="Pfam" id="PF02653">
    <property type="entry name" value="BPD_transp_2"/>
    <property type="match status" value="1"/>
</dbReference>
<keyword evidence="4" id="KW-1003">Cell membrane</keyword>
<comment type="function">
    <text evidence="9">Part of the ABC transporter complex LsrABCD involved in autoinducer 2 (AI-2) import. Probably responsible for the translocation of the substrate across the membrane.</text>
</comment>
<gene>
    <name evidence="12" type="ORF">PYK22_00170</name>
</gene>
<evidence type="ECO:0000256" key="1">
    <source>
        <dbReference type="ARBA" id="ARBA00004651"/>
    </source>
</evidence>
<keyword evidence="6 11" id="KW-0812">Transmembrane</keyword>
<evidence type="ECO:0000256" key="6">
    <source>
        <dbReference type="ARBA" id="ARBA00022692"/>
    </source>
</evidence>
<dbReference type="InterPro" id="IPR001851">
    <property type="entry name" value="ABC_transp_permease"/>
</dbReference>
<evidence type="ECO:0000313" key="13">
    <source>
        <dbReference type="Proteomes" id="UP000031518"/>
    </source>
</evidence>
<protein>
    <recommendedName>
        <fullName evidence="10">Autoinducer 2 import system permease protein LsrC</fullName>
    </recommendedName>
</protein>
<name>A0A0B6WSI2_9BACT</name>
<evidence type="ECO:0000256" key="7">
    <source>
        <dbReference type="ARBA" id="ARBA00022989"/>
    </source>
</evidence>